<dbReference type="Proteomes" id="UP001306119">
    <property type="component" value="Unassembled WGS sequence"/>
</dbReference>
<dbReference type="RefSeq" id="WP_327774635.1">
    <property type="nucleotide sequence ID" value="NZ_JAYXUG010000004.1"/>
</dbReference>
<gene>
    <name evidence="2" type="ORF">VXS06_08085</name>
</gene>
<keyword evidence="1" id="KW-0802">TPR repeat</keyword>
<evidence type="ECO:0000256" key="1">
    <source>
        <dbReference type="PROSITE-ProRule" id="PRU00339"/>
    </source>
</evidence>
<accession>A0ABU6L7T8</accession>
<dbReference type="SMART" id="SM00028">
    <property type="entry name" value="TPR"/>
    <property type="match status" value="3"/>
</dbReference>
<evidence type="ECO:0000313" key="3">
    <source>
        <dbReference type="Proteomes" id="UP001306119"/>
    </source>
</evidence>
<dbReference type="Gene3D" id="1.25.40.10">
    <property type="entry name" value="Tetratricopeptide repeat domain"/>
    <property type="match status" value="2"/>
</dbReference>
<dbReference type="EMBL" id="JAYXUG010000004">
    <property type="protein sequence ID" value="MEC6831729.1"/>
    <property type="molecule type" value="Genomic_DNA"/>
</dbReference>
<proteinExistence type="predicted"/>
<reference evidence="2 3" key="1">
    <citation type="submission" date="2024-01" db="EMBL/GenBank/DDBJ databases">
        <title>Active colonisers of the gastrointestinal tract of Atlantic salmon farmed in a warm water region.</title>
        <authorList>
            <person name="Bowman J.P."/>
        </authorList>
    </citation>
    <scope>NUCLEOTIDE SEQUENCE [LARGE SCALE GENOMIC DNA]</scope>
    <source>
        <strain evidence="2 3">S3MW1</strain>
    </source>
</reference>
<protein>
    <submittedName>
        <fullName evidence="2">Tetratricopeptide repeat protein</fullName>
    </submittedName>
</protein>
<comment type="caution">
    <text evidence="2">The sequence shown here is derived from an EMBL/GenBank/DDBJ whole genome shotgun (WGS) entry which is preliminary data.</text>
</comment>
<dbReference type="InterPro" id="IPR019734">
    <property type="entry name" value="TPR_rpt"/>
</dbReference>
<dbReference type="InterPro" id="IPR011990">
    <property type="entry name" value="TPR-like_helical_dom_sf"/>
</dbReference>
<dbReference type="SUPFAM" id="SSF48452">
    <property type="entry name" value="TPR-like"/>
    <property type="match status" value="1"/>
</dbReference>
<sequence length="238" mass="27050">MRLLFIITLLFTLSGCVSPQPHHGASINNLEKVGNYQGIVDHYRKQLVNKPNNSTIMLKLADAYCHLGDTESAQFYISQLTSPRLHNGEYYFVAGNIDMAAEKYQSAVKQYEQAIKKHINNPTIYIKQGIAYGYLNDYKNARHSFNQARLHGYDENIVKNNLATLKIAQNQNQQAVDLLLPVYQHNPKNKKVAFNLAIALVRAGDIPQAKQVLLAHYSQDETEQLVNALKIHQEKMEQ</sequence>
<feature type="repeat" description="TPR" evidence="1">
    <location>
        <begin position="88"/>
        <end position="121"/>
    </location>
</feature>
<dbReference type="PROSITE" id="PS50005">
    <property type="entry name" value="TPR"/>
    <property type="match status" value="1"/>
</dbReference>
<keyword evidence="3" id="KW-1185">Reference proteome</keyword>
<dbReference type="Pfam" id="PF14559">
    <property type="entry name" value="TPR_19"/>
    <property type="match status" value="1"/>
</dbReference>
<evidence type="ECO:0000313" key="2">
    <source>
        <dbReference type="EMBL" id="MEC6831729.1"/>
    </source>
</evidence>
<dbReference type="PROSITE" id="PS51257">
    <property type="entry name" value="PROKAR_LIPOPROTEIN"/>
    <property type="match status" value="1"/>
</dbReference>
<organism evidence="2 3">
    <name type="scientific">Photobacterium toruni</name>
    <dbReference type="NCBI Taxonomy" id="1935446"/>
    <lineage>
        <taxon>Bacteria</taxon>
        <taxon>Pseudomonadati</taxon>
        <taxon>Pseudomonadota</taxon>
        <taxon>Gammaproteobacteria</taxon>
        <taxon>Vibrionales</taxon>
        <taxon>Vibrionaceae</taxon>
        <taxon>Photobacterium</taxon>
    </lineage>
</organism>
<name>A0ABU6L7T8_9GAMM</name>